<gene>
    <name evidence="2" type="ORF">AM592_17880</name>
</gene>
<dbReference type="AlphaFoldDB" id="A0A0M5JC77"/>
<dbReference type="STRING" id="1441095.AM592_17880"/>
<feature type="transmembrane region" description="Helical" evidence="1">
    <location>
        <begin position="68"/>
        <end position="86"/>
    </location>
</feature>
<feature type="transmembrane region" description="Helical" evidence="1">
    <location>
        <begin position="184"/>
        <end position="205"/>
    </location>
</feature>
<protein>
    <submittedName>
        <fullName evidence="2">Uncharacterized protein</fullName>
    </submittedName>
</protein>
<feature type="transmembrane region" description="Helical" evidence="1">
    <location>
        <begin position="530"/>
        <end position="550"/>
    </location>
</feature>
<accession>A0A0M5JC77</accession>
<reference evidence="3" key="1">
    <citation type="submission" date="2015-08" db="EMBL/GenBank/DDBJ databases">
        <title>Genome sequencing project for genomic taxonomy and phylogenomics of Bacillus-like bacteria.</title>
        <authorList>
            <person name="Liu B."/>
            <person name="Wang J."/>
            <person name="Zhu Y."/>
            <person name="Liu G."/>
            <person name="Chen Q."/>
            <person name="Chen Z."/>
            <person name="Lan J."/>
            <person name="Che J."/>
            <person name="Ge C."/>
            <person name="Shi H."/>
            <person name="Pan Z."/>
            <person name="Liu X."/>
        </authorList>
    </citation>
    <scope>NUCLEOTIDE SEQUENCE [LARGE SCALE GENOMIC DNA]</scope>
    <source>
        <strain evidence="3">FJAT-4402</strain>
    </source>
</reference>
<proteinExistence type="predicted"/>
<name>A0A0M5JC77_9BACI</name>
<keyword evidence="1" id="KW-1133">Transmembrane helix</keyword>
<feature type="transmembrane region" description="Helical" evidence="1">
    <location>
        <begin position="37"/>
        <end position="56"/>
    </location>
</feature>
<sequence length="568" mass="66215">MSNLSLIYLDFKLRFFNQYSNIIERYKLKEKISTNKLILISCFLKVFFAIPLYFLLMNYINNINSINILYVVFAFMVLSGVYQGISSIKYTALVKSRIYLYAPISLSSVYNLHLMSSLTWSIFNKSGTTALFILLACTNLHILDAFLVILNTMFLYLILFIASNKFFSLYHISKVIKPIGFIRFIFYLFILLISLAAGYLLVAVMKEPFKIIREDIVGIRILNDEKFAETVSLQLFHSIAKPFHFIFNRLFPTIDYVLENVLNSAVTLGVSIFLLFLLSLLKISPLANRYDSINTNTKDIMYYLLKGFSILNKKTFKSSLLENELTLLSRERFLVSPKFFSMVFITYESTFFMGMLTGLLLSTENNMLQYLIYLCFILLIMFNHSFELRTEFPHIFLLGAFKNKLDLFRYSGLGIKPLFQSKVNLMSILMTIPTLLLMLITLILSFRDFKYLAAIIVIILTYKLVPLVQMWAASYLIKTEYVDDLEVGKTEEEGIIDKIQALPRKVLVLPVLFFLYSLLFISWNKIVITYFLYIYFIYYLIGGSIFIIFARKYADNNLVKFDSNWLRM</sequence>
<dbReference type="EMBL" id="CP012600">
    <property type="protein sequence ID" value="ALC83219.1"/>
    <property type="molecule type" value="Genomic_DNA"/>
</dbReference>
<feature type="transmembrane region" description="Helical" evidence="1">
    <location>
        <begin position="98"/>
        <end position="122"/>
    </location>
</feature>
<dbReference type="RefSeq" id="WP_053605057.1">
    <property type="nucleotide sequence ID" value="NZ_CP012600.1"/>
</dbReference>
<feature type="transmembrane region" description="Helical" evidence="1">
    <location>
        <begin position="339"/>
        <end position="361"/>
    </location>
</feature>
<evidence type="ECO:0000313" key="2">
    <source>
        <dbReference type="EMBL" id="ALC83219.1"/>
    </source>
</evidence>
<dbReference type="PATRIC" id="fig|1441095.3.peg.3961"/>
<evidence type="ECO:0000256" key="1">
    <source>
        <dbReference type="SAM" id="Phobius"/>
    </source>
</evidence>
<feature type="transmembrane region" description="Helical" evidence="1">
    <location>
        <begin position="451"/>
        <end position="472"/>
    </location>
</feature>
<feature type="transmembrane region" description="Helical" evidence="1">
    <location>
        <begin position="367"/>
        <end position="386"/>
    </location>
</feature>
<feature type="transmembrane region" description="Helical" evidence="1">
    <location>
        <begin position="142"/>
        <end position="163"/>
    </location>
</feature>
<dbReference type="Proteomes" id="UP000067625">
    <property type="component" value="Chromosome"/>
</dbReference>
<keyword evidence="1" id="KW-0472">Membrane</keyword>
<feature type="transmembrane region" description="Helical" evidence="1">
    <location>
        <begin position="506"/>
        <end position="524"/>
    </location>
</feature>
<dbReference type="OrthoDB" id="2499054at2"/>
<evidence type="ECO:0000313" key="3">
    <source>
        <dbReference type="Proteomes" id="UP000067625"/>
    </source>
</evidence>
<organism evidence="2 3">
    <name type="scientific">Bacillus gobiensis</name>
    <dbReference type="NCBI Taxonomy" id="1441095"/>
    <lineage>
        <taxon>Bacteria</taxon>
        <taxon>Bacillati</taxon>
        <taxon>Bacillota</taxon>
        <taxon>Bacilli</taxon>
        <taxon>Bacillales</taxon>
        <taxon>Bacillaceae</taxon>
        <taxon>Bacillus</taxon>
    </lineage>
</organism>
<feature type="transmembrane region" description="Helical" evidence="1">
    <location>
        <begin position="423"/>
        <end position="445"/>
    </location>
</feature>
<keyword evidence="3" id="KW-1185">Reference proteome</keyword>
<reference evidence="2 3" key="2">
    <citation type="journal article" date="2016" name="Int. J. Syst. Evol. Microbiol.">
        <title>Bacillus gobiensis sp. nov., isolated from a soil sample.</title>
        <authorList>
            <person name="Liu B."/>
            <person name="Liu G.H."/>
            <person name="Cetin S."/>
            <person name="Schumann P."/>
            <person name="Pan Z.Z."/>
            <person name="Chen Q.Q."/>
        </authorList>
    </citation>
    <scope>NUCLEOTIDE SEQUENCE [LARGE SCALE GENOMIC DNA]</scope>
    <source>
        <strain evidence="2 3">FJAT-4402</strain>
    </source>
</reference>
<feature type="transmembrane region" description="Helical" evidence="1">
    <location>
        <begin position="261"/>
        <end position="281"/>
    </location>
</feature>
<keyword evidence="1" id="KW-0812">Transmembrane</keyword>